<dbReference type="PANTHER" id="PTHR12526:SF630">
    <property type="entry name" value="GLYCOSYLTRANSFERASE"/>
    <property type="match status" value="1"/>
</dbReference>
<feature type="domain" description="Glycosyl transferase family 1" evidence="1">
    <location>
        <begin position="252"/>
        <end position="405"/>
    </location>
</feature>
<reference evidence="3 4" key="1">
    <citation type="submission" date="2019-03" db="EMBL/GenBank/DDBJ databases">
        <title>Genomic Encyclopedia of Type Strains, Phase IV (KMG-IV): sequencing the most valuable type-strain genomes for metagenomic binning, comparative biology and taxonomic classification.</title>
        <authorList>
            <person name="Goeker M."/>
        </authorList>
    </citation>
    <scope>NUCLEOTIDE SEQUENCE [LARGE SCALE GENOMIC DNA]</scope>
    <source>
        <strain evidence="3 4">DSM 28404</strain>
    </source>
</reference>
<dbReference type="InterPro" id="IPR001296">
    <property type="entry name" value="Glyco_trans_1"/>
</dbReference>
<evidence type="ECO:0000259" key="1">
    <source>
        <dbReference type="Pfam" id="PF00534"/>
    </source>
</evidence>
<name>A0A4V2T1V6_9PAST</name>
<sequence>MKFIHSLKEINRYRKGLKLLSYEKNSFINAIKLLRQEYHKSDNSFEKVLNILHNCLENKSLILSKDKQYPIRKNSVKNTNNSLSVQIYFLGFHTGGGEIFPIHLANKLYELGINVSVVVLDLDKINNDIYNKLNQDIPIYHIYHILNNKKFFSEHHVDIIHSHIIAADRIISCYLEENKINIPYIATMHGSHDRAIAKYSRLNTLRMLKFISQWVYIADKNLDFFDGFSLPDIVKFPNAMPIDMRAATSSRYALGIKDSDIVFSFAARGITEKGWNEITQAFILLQKETQKSNFHLILMGEGEAQKNVQKIVKGNKHIHFLGYESAVNGVLRYSDCFVLPSRFVGESYPLCLIQAIQEKLPCIATDIGEIKNMIKDNNQYAGILIENNENNEIFIENLKDAMKEMLNDEVRAQYKLTSTNISYKYDMKNLAEKYINLYIHTIQKYKEKNDSIPSLSQI</sequence>
<dbReference type="EMBL" id="SLYB01000012">
    <property type="protein sequence ID" value="TCP95023.1"/>
    <property type="molecule type" value="Genomic_DNA"/>
</dbReference>
<dbReference type="GO" id="GO:1901135">
    <property type="term" value="P:carbohydrate derivative metabolic process"/>
    <property type="evidence" value="ECO:0007669"/>
    <property type="project" value="UniProtKB-ARBA"/>
</dbReference>
<dbReference type="Proteomes" id="UP000295763">
    <property type="component" value="Unassembled WGS sequence"/>
</dbReference>
<evidence type="ECO:0000313" key="4">
    <source>
        <dbReference type="Proteomes" id="UP000295763"/>
    </source>
</evidence>
<dbReference type="SUPFAM" id="SSF53756">
    <property type="entry name" value="UDP-Glycosyltransferase/glycogen phosphorylase"/>
    <property type="match status" value="1"/>
</dbReference>
<feature type="domain" description="Glycosyltransferase subfamily 4-like N-terminal" evidence="2">
    <location>
        <begin position="95"/>
        <end position="215"/>
    </location>
</feature>
<protein>
    <submittedName>
        <fullName evidence="3">Glycosyltransferase involved in cell wall biosynthesis</fullName>
    </submittedName>
</protein>
<evidence type="ECO:0000313" key="3">
    <source>
        <dbReference type="EMBL" id="TCP95023.1"/>
    </source>
</evidence>
<organism evidence="3 4">
    <name type="scientific">Cricetibacter osteomyelitidis</name>
    <dbReference type="NCBI Taxonomy" id="1521931"/>
    <lineage>
        <taxon>Bacteria</taxon>
        <taxon>Pseudomonadati</taxon>
        <taxon>Pseudomonadota</taxon>
        <taxon>Gammaproteobacteria</taxon>
        <taxon>Pasteurellales</taxon>
        <taxon>Pasteurellaceae</taxon>
        <taxon>Cricetibacter</taxon>
    </lineage>
</organism>
<keyword evidence="3" id="KW-0808">Transferase</keyword>
<dbReference type="OrthoDB" id="9775208at2"/>
<dbReference type="InterPro" id="IPR028098">
    <property type="entry name" value="Glyco_trans_4-like_N"/>
</dbReference>
<accession>A0A4V2T1V6</accession>
<dbReference type="CDD" id="cd03801">
    <property type="entry name" value="GT4_PimA-like"/>
    <property type="match status" value="1"/>
</dbReference>
<gene>
    <name evidence="3" type="ORF">EDC44_11282</name>
</gene>
<dbReference type="AlphaFoldDB" id="A0A4V2T1V6"/>
<comment type="caution">
    <text evidence="3">The sequence shown here is derived from an EMBL/GenBank/DDBJ whole genome shotgun (WGS) entry which is preliminary data.</text>
</comment>
<dbReference type="Gene3D" id="3.40.50.2000">
    <property type="entry name" value="Glycogen Phosphorylase B"/>
    <property type="match status" value="2"/>
</dbReference>
<keyword evidence="4" id="KW-1185">Reference proteome</keyword>
<dbReference type="Pfam" id="PF00534">
    <property type="entry name" value="Glycos_transf_1"/>
    <property type="match status" value="1"/>
</dbReference>
<dbReference type="RefSeq" id="WP_131976896.1">
    <property type="nucleotide sequence ID" value="NZ_SLYB01000012.1"/>
</dbReference>
<dbReference type="Pfam" id="PF13439">
    <property type="entry name" value="Glyco_transf_4"/>
    <property type="match status" value="1"/>
</dbReference>
<evidence type="ECO:0000259" key="2">
    <source>
        <dbReference type="Pfam" id="PF13439"/>
    </source>
</evidence>
<proteinExistence type="predicted"/>
<dbReference type="PANTHER" id="PTHR12526">
    <property type="entry name" value="GLYCOSYLTRANSFERASE"/>
    <property type="match status" value="1"/>
</dbReference>
<dbReference type="GO" id="GO:0016757">
    <property type="term" value="F:glycosyltransferase activity"/>
    <property type="evidence" value="ECO:0007669"/>
    <property type="project" value="InterPro"/>
</dbReference>